<evidence type="ECO:0000256" key="1">
    <source>
        <dbReference type="ARBA" id="ARBA00005656"/>
    </source>
</evidence>
<dbReference type="Gene3D" id="3.40.718.10">
    <property type="entry name" value="Isopropylmalate Dehydrogenase"/>
    <property type="match status" value="1"/>
</dbReference>
<dbReference type="Proteomes" id="UP000008957">
    <property type="component" value="Chromosome"/>
</dbReference>
<dbReference type="SUPFAM" id="SSF53659">
    <property type="entry name" value="Isocitrate/Isopropylmalate dehydrogenase-like"/>
    <property type="match status" value="1"/>
</dbReference>
<dbReference type="Pfam" id="PF01515">
    <property type="entry name" value="PTA_PTB"/>
    <property type="match status" value="1"/>
</dbReference>
<evidence type="ECO:0000313" key="6">
    <source>
        <dbReference type="Proteomes" id="UP000008957"/>
    </source>
</evidence>
<evidence type="ECO:0000256" key="2">
    <source>
        <dbReference type="ARBA" id="ARBA00022679"/>
    </source>
</evidence>
<evidence type="ECO:0000259" key="4">
    <source>
        <dbReference type="Pfam" id="PF01515"/>
    </source>
</evidence>
<name>A0AB94IWK8_9BACT</name>
<sequence>MEQIRSLSQLIEGAKKLCAEKGKKRLSVAMAEDAGLIAAIEEARKAGMVEATLVGNPDRVRACIQEAGASEKDYNVIEERNEAKCGIVAVTEVSAKRADIYMKGQLHTDHFLRGMLNKEVGLRSGKTISHCYFHHIPGYDRVLFIADAAFNMYPDVKQKADILQNTVNFARALGVECPKVACLAAVEVVNPDMPCTLDACALVQMNQRGQIRNCIVDGPLALDNAINEEAAKIKKINSPVAGHADILFVPQIEVGNVLAKSITYFSRDSETAGLIIGAAAPVILTSRADPMRAKLLSIAGAVMMAHHKG</sequence>
<dbReference type="InterPro" id="IPR050500">
    <property type="entry name" value="Phos_Acetyltrans/Butyryltrans"/>
</dbReference>
<feature type="domain" description="Phosphate acetyl/butaryl transferase" evidence="4">
    <location>
        <begin position="86"/>
        <end position="298"/>
    </location>
</feature>
<dbReference type="RefSeq" id="WP_015556270.1">
    <property type="nucleotide sequence ID" value="NC_021038.1"/>
</dbReference>
<reference evidence="5 6" key="2">
    <citation type="submission" date="2010-03" db="EMBL/GenBank/DDBJ databases">
        <authorList>
            <person name="Pajon A."/>
        </authorList>
    </citation>
    <scope>NUCLEOTIDE SEQUENCE [LARGE SCALE GENOMIC DNA]</scope>
    <source>
        <strain evidence="5 6">SGP1</strain>
    </source>
</reference>
<accession>A0AB94IWK8</accession>
<dbReference type="EMBL" id="FP929056">
    <property type="protein sequence ID" value="CBL28123.1"/>
    <property type="molecule type" value="Genomic_DNA"/>
</dbReference>
<dbReference type="NCBIfam" id="NF006045">
    <property type="entry name" value="PRK08190.1"/>
    <property type="match status" value="1"/>
</dbReference>
<dbReference type="InterPro" id="IPR012147">
    <property type="entry name" value="P_Ac_Bu_trans"/>
</dbReference>
<reference evidence="6" key="1">
    <citation type="submission" date="2010-03" db="EMBL/GenBank/DDBJ databases">
        <title>The genome sequence of Synergistetes sp. SGP1.</title>
        <authorList>
            <consortium name="metaHIT consortium -- http://www.metahit.eu/"/>
            <person name="Pajon A."/>
            <person name="Turner K."/>
            <person name="Parkhill J."/>
            <person name="Wade W."/>
            <person name="Vartoukian S."/>
        </authorList>
    </citation>
    <scope>NUCLEOTIDE SEQUENCE [LARGE SCALE GENOMIC DNA]</scope>
    <source>
        <strain evidence="6">SGP1</strain>
    </source>
</reference>
<protein>
    <submittedName>
        <fullName evidence="5">Phosphate butyryltransferase</fullName>
        <ecNumber evidence="5">2.3.1.19</ecNumber>
    </submittedName>
</protein>
<organism evidence="5 6">
    <name type="scientific">Fretibacterium fastidiosum</name>
    <dbReference type="NCBI Taxonomy" id="651822"/>
    <lineage>
        <taxon>Bacteria</taxon>
        <taxon>Thermotogati</taxon>
        <taxon>Synergistota</taxon>
        <taxon>Synergistia</taxon>
        <taxon>Synergistales</taxon>
        <taxon>Aminobacteriaceae</taxon>
        <taxon>Fretibacterium</taxon>
    </lineage>
</organism>
<dbReference type="AlphaFoldDB" id="A0AB94IWK8"/>
<gene>
    <name evidence="5" type="ORF">SY1_08090</name>
</gene>
<dbReference type="InterPro" id="IPR002505">
    <property type="entry name" value="PTA_PTB"/>
</dbReference>
<dbReference type="PANTHER" id="PTHR43356:SF2">
    <property type="entry name" value="PHOSPHATE ACETYLTRANSFERASE"/>
    <property type="match status" value="1"/>
</dbReference>
<dbReference type="PANTHER" id="PTHR43356">
    <property type="entry name" value="PHOSPHATE ACETYLTRANSFERASE"/>
    <property type="match status" value="1"/>
</dbReference>
<evidence type="ECO:0000313" key="5">
    <source>
        <dbReference type="EMBL" id="CBL28123.1"/>
    </source>
</evidence>
<keyword evidence="2 5" id="KW-0808">Transferase</keyword>
<keyword evidence="3 5" id="KW-0012">Acyltransferase</keyword>
<evidence type="ECO:0000256" key="3">
    <source>
        <dbReference type="ARBA" id="ARBA00023315"/>
    </source>
</evidence>
<dbReference type="EC" id="2.3.1.19" evidence="5"/>
<comment type="similarity">
    <text evidence="1">Belongs to the phosphate acetyltransferase and butyryltransferase family.</text>
</comment>
<keyword evidence="6" id="KW-1185">Reference proteome</keyword>
<dbReference type="KEGG" id="sbr:SY1_08090"/>
<dbReference type="PIRSF" id="PIRSF000428">
    <property type="entry name" value="P_Ac_trans"/>
    <property type="match status" value="1"/>
</dbReference>
<proteinExistence type="inferred from homology"/>
<dbReference type="GO" id="GO:0050182">
    <property type="term" value="F:phosphate butyryltransferase activity"/>
    <property type="evidence" value="ECO:0007669"/>
    <property type="project" value="UniProtKB-EC"/>
</dbReference>